<comment type="caution">
    <text evidence="1">The sequence shown here is derived from an EMBL/GenBank/DDBJ whole genome shotgun (WGS) entry which is preliminary data.</text>
</comment>
<accession>A0AAV3GV60</accession>
<organism evidence="1 2">
    <name type="scientific">Enterococcus faecium R496</name>
    <dbReference type="NCBI Taxonomy" id="1134836"/>
    <lineage>
        <taxon>Bacteria</taxon>
        <taxon>Bacillati</taxon>
        <taxon>Bacillota</taxon>
        <taxon>Bacilli</taxon>
        <taxon>Lactobacillales</taxon>
        <taxon>Enterococcaceae</taxon>
        <taxon>Enterococcus</taxon>
    </lineage>
</organism>
<name>A0AAV3GV60_ENTFC</name>
<gene>
    <name evidence="1" type="ORF">HMPREF1378_01786</name>
</gene>
<proteinExistence type="predicted"/>
<dbReference type="Proteomes" id="UP000006402">
    <property type="component" value="Unassembled WGS sequence"/>
</dbReference>
<evidence type="ECO:0000313" key="1">
    <source>
        <dbReference type="EMBL" id="EJX52248.1"/>
    </source>
</evidence>
<dbReference type="EMBL" id="AMAH01000126">
    <property type="protein sequence ID" value="EJX52248.1"/>
    <property type="molecule type" value="Genomic_DNA"/>
</dbReference>
<evidence type="ECO:0000313" key="2">
    <source>
        <dbReference type="Proteomes" id="UP000006402"/>
    </source>
</evidence>
<sequence length="49" mass="5886">MKNNFPTFFIQEHPLFFSFSLFNWYLFLAPTLHQSTICLKLSNDYLPVN</sequence>
<dbReference type="AlphaFoldDB" id="A0AAV3GV60"/>
<protein>
    <submittedName>
        <fullName evidence="1">Uncharacterized protein</fullName>
    </submittedName>
</protein>
<reference evidence="1 2" key="1">
    <citation type="submission" date="2012-04" db="EMBL/GenBank/DDBJ databases">
        <authorList>
            <person name="Weinstock G."/>
            <person name="Sodergren E."/>
            <person name="Lobos E.A."/>
            <person name="Fulton L."/>
            <person name="Fulton R."/>
            <person name="Courtney L."/>
            <person name="Fronick C."/>
            <person name="O'Laughlin M."/>
            <person name="Godfrey J."/>
            <person name="Wilson R.M."/>
            <person name="Miner T."/>
            <person name="Farmer C."/>
            <person name="Delehaunty K."/>
            <person name="Cordes M."/>
            <person name="Minx P."/>
            <person name="Tomlinson C."/>
            <person name="Chen J."/>
            <person name="Wollam A."/>
            <person name="Pepin K.H."/>
            <person name="Bhonagiri V."/>
            <person name="Zhang X."/>
            <person name="Suruliraj S."/>
            <person name="Warren W."/>
            <person name="Mitreva M."/>
            <person name="Mardis E.R."/>
            <person name="Wilson R.K."/>
        </authorList>
    </citation>
    <scope>NUCLEOTIDE SEQUENCE [LARGE SCALE GENOMIC DNA]</scope>
    <source>
        <strain evidence="1 2">R496</strain>
    </source>
</reference>